<accession>U5E3Y1</accession>
<dbReference type="Gene3D" id="1.10.443.10">
    <property type="entry name" value="Intergrase catalytic core"/>
    <property type="match status" value="1"/>
</dbReference>
<feature type="domain" description="Tyr recombinase" evidence="6">
    <location>
        <begin position="196"/>
        <end position="405"/>
    </location>
</feature>
<name>U5E3Y1_NOCAS</name>
<dbReference type="InterPro" id="IPR044068">
    <property type="entry name" value="CB"/>
</dbReference>
<sequence>MPNPPLAIGTYGAINTKRQPNGSWRASARFRDDDGTTRPVQAYGPTRARAVAALKDRLKERRRASSSSAELTLDTKLCDLAAFWLAELEFENRITSQTIDEYRSHIYVAKKRGRKDTVKINTSLGGLRIREATTTRLDTYLREVARTSPSKARAHKVVLKGMMGFAVRRDVIIHNPMLNVARIPRNAQRPRAADLPTLHALRDQLETWLTGSAIPGTPAHQRGPRRSRIVLDVADVLLGTGARIGEALAIRWQDLDLDAEVPRLTICGTIVRVTQEDGVLRAVRQEWTKTQAGYRSVALPQFVVETLRRRATTAISNPLDLVFTGRGGAIYDPHNFRRSWRAARGERFNWVTPKTFRKSVATLIANEYGASRAARQLGHADDGTIAQRHYIDTPHEVEDFRALLGKSSR</sequence>
<dbReference type="GO" id="GO:0015074">
    <property type="term" value="P:DNA integration"/>
    <property type="evidence" value="ECO:0007669"/>
    <property type="project" value="InterPro"/>
</dbReference>
<evidence type="ECO:0000256" key="3">
    <source>
        <dbReference type="ARBA" id="ARBA00023172"/>
    </source>
</evidence>
<proteinExistence type="inferred from homology"/>
<dbReference type="eggNOG" id="COG0582">
    <property type="taxonomic scope" value="Bacteria"/>
</dbReference>
<dbReference type="STRING" id="1824.SAMN05444423_10851"/>
<dbReference type="InterPro" id="IPR010998">
    <property type="entry name" value="Integrase_recombinase_N"/>
</dbReference>
<dbReference type="PROSITE" id="PS51898">
    <property type="entry name" value="TYR_RECOMBINASE"/>
    <property type="match status" value="1"/>
</dbReference>
<evidence type="ECO:0000256" key="4">
    <source>
        <dbReference type="PROSITE-ProRule" id="PRU01248"/>
    </source>
</evidence>
<evidence type="ECO:0000256" key="2">
    <source>
        <dbReference type="ARBA" id="ARBA00023125"/>
    </source>
</evidence>
<keyword evidence="2 4" id="KW-0238">DNA-binding</keyword>
<organism evidence="8 9">
    <name type="scientific">Nocardia asteroides NBRC 15531</name>
    <dbReference type="NCBI Taxonomy" id="1110697"/>
    <lineage>
        <taxon>Bacteria</taxon>
        <taxon>Bacillati</taxon>
        <taxon>Actinomycetota</taxon>
        <taxon>Actinomycetes</taxon>
        <taxon>Mycobacteriales</taxon>
        <taxon>Nocardiaceae</taxon>
        <taxon>Nocardia</taxon>
    </lineage>
</organism>
<dbReference type="SUPFAM" id="SSF56349">
    <property type="entry name" value="DNA breaking-rejoining enzymes"/>
    <property type="match status" value="1"/>
</dbReference>
<dbReference type="AlphaFoldDB" id="U5E3Y1"/>
<evidence type="ECO:0000256" key="5">
    <source>
        <dbReference type="SAM" id="MobiDB-lite"/>
    </source>
</evidence>
<keyword evidence="3" id="KW-0233">DNA recombination</keyword>
<evidence type="ECO:0000313" key="9">
    <source>
        <dbReference type="Proteomes" id="UP000017048"/>
    </source>
</evidence>
<keyword evidence="9" id="KW-1185">Reference proteome</keyword>
<dbReference type="Gene3D" id="1.10.150.130">
    <property type="match status" value="1"/>
</dbReference>
<dbReference type="InterPro" id="IPR011010">
    <property type="entry name" value="DNA_brk_join_enz"/>
</dbReference>
<evidence type="ECO:0000256" key="1">
    <source>
        <dbReference type="ARBA" id="ARBA00008857"/>
    </source>
</evidence>
<reference evidence="8 9" key="1">
    <citation type="journal article" date="2014" name="BMC Genomics">
        <title>Genome based analysis of type-I polyketide synthase and nonribosomal peptide synthetase gene clusters in seven strains of five representative Nocardia species.</title>
        <authorList>
            <person name="Komaki H."/>
            <person name="Ichikawa N."/>
            <person name="Hosoyama A."/>
            <person name="Takahashi-Nakaguchi A."/>
            <person name="Matsuzawa T."/>
            <person name="Suzuki K."/>
            <person name="Fujita N."/>
            <person name="Gonoi T."/>
        </authorList>
    </citation>
    <scope>NUCLEOTIDE SEQUENCE [LARGE SCALE GENOMIC DNA]</scope>
    <source>
        <strain evidence="8 9">NBRC 15531</strain>
    </source>
</reference>
<dbReference type="PANTHER" id="PTHR30349:SF64">
    <property type="entry name" value="PROPHAGE INTEGRASE INTD-RELATED"/>
    <property type="match status" value="1"/>
</dbReference>
<dbReference type="Pfam" id="PF00589">
    <property type="entry name" value="Phage_integrase"/>
    <property type="match status" value="1"/>
</dbReference>
<dbReference type="Proteomes" id="UP000017048">
    <property type="component" value="Unassembled WGS sequence"/>
</dbReference>
<gene>
    <name evidence="8" type="ORF">NCAST_19_00240</name>
</gene>
<dbReference type="PROSITE" id="PS51900">
    <property type="entry name" value="CB"/>
    <property type="match status" value="1"/>
</dbReference>
<dbReference type="GO" id="GO:0006310">
    <property type="term" value="P:DNA recombination"/>
    <property type="evidence" value="ECO:0007669"/>
    <property type="project" value="UniProtKB-KW"/>
</dbReference>
<dbReference type="InterPro" id="IPR002104">
    <property type="entry name" value="Integrase_catalytic"/>
</dbReference>
<evidence type="ECO:0000259" key="7">
    <source>
        <dbReference type="PROSITE" id="PS51900"/>
    </source>
</evidence>
<comment type="caution">
    <text evidence="8">The sequence shown here is derived from an EMBL/GenBank/DDBJ whole genome shotgun (WGS) entry which is preliminary data.</text>
</comment>
<protein>
    <submittedName>
        <fullName evidence="8">Uncharacterized protein</fullName>
    </submittedName>
</protein>
<dbReference type="GO" id="GO:0003677">
    <property type="term" value="F:DNA binding"/>
    <property type="evidence" value="ECO:0007669"/>
    <property type="project" value="UniProtKB-UniRule"/>
</dbReference>
<feature type="domain" description="Core-binding (CB)" evidence="7">
    <location>
        <begin position="75"/>
        <end position="167"/>
    </location>
</feature>
<dbReference type="EMBL" id="BAFO02000019">
    <property type="protein sequence ID" value="GAD83322.1"/>
    <property type="molecule type" value="Genomic_DNA"/>
</dbReference>
<comment type="similarity">
    <text evidence="1">Belongs to the 'phage' integrase family.</text>
</comment>
<dbReference type="PANTHER" id="PTHR30349">
    <property type="entry name" value="PHAGE INTEGRASE-RELATED"/>
    <property type="match status" value="1"/>
</dbReference>
<feature type="region of interest" description="Disordered" evidence="5">
    <location>
        <begin position="1"/>
        <end position="41"/>
    </location>
</feature>
<dbReference type="InterPro" id="IPR050090">
    <property type="entry name" value="Tyrosine_recombinase_XerCD"/>
</dbReference>
<evidence type="ECO:0000259" key="6">
    <source>
        <dbReference type="PROSITE" id="PS51898"/>
    </source>
</evidence>
<dbReference type="InterPro" id="IPR013762">
    <property type="entry name" value="Integrase-like_cat_sf"/>
</dbReference>
<evidence type="ECO:0000313" key="8">
    <source>
        <dbReference type="EMBL" id="GAD83322.1"/>
    </source>
</evidence>